<protein>
    <submittedName>
        <fullName evidence="2">Uncharacterized protein</fullName>
    </submittedName>
</protein>
<dbReference type="WBParaSite" id="nRc.2.0.1.t04290-RA">
    <property type="protein sequence ID" value="nRc.2.0.1.t04290-RA"/>
    <property type="gene ID" value="nRc.2.0.1.g04290"/>
</dbReference>
<dbReference type="Proteomes" id="UP000887565">
    <property type="component" value="Unplaced"/>
</dbReference>
<proteinExistence type="predicted"/>
<name>A0A915HS96_ROMCU</name>
<reference evidence="2" key="1">
    <citation type="submission" date="2022-11" db="UniProtKB">
        <authorList>
            <consortium name="WormBaseParasite"/>
        </authorList>
    </citation>
    <scope>IDENTIFICATION</scope>
</reference>
<evidence type="ECO:0000313" key="2">
    <source>
        <dbReference type="WBParaSite" id="nRc.2.0.1.t04290-RA"/>
    </source>
</evidence>
<dbReference type="AlphaFoldDB" id="A0A915HS96"/>
<sequence>MKKRNGEKTLKMEIMLDFGIQFKRKTKSEPMLANNVSVVKSPRLAAIGVATLSGLILKCRENMTTATIIEPRLNKL</sequence>
<accession>A0A915HS96</accession>
<keyword evidence="1" id="KW-1185">Reference proteome</keyword>
<evidence type="ECO:0000313" key="1">
    <source>
        <dbReference type="Proteomes" id="UP000887565"/>
    </source>
</evidence>
<organism evidence="1 2">
    <name type="scientific">Romanomermis culicivorax</name>
    <name type="common">Nematode worm</name>
    <dbReference type="NCBI Taxonomy" id="13658"/>
    <lineage>
        <taxon>Eukaryota</taxon>
        <taxon>Metazoa</taxon>
        <taxon>Ecdysozoa</taxon>
        <taxon>Nematoda</taxon>
        <taxon>Enoplea</taxon>
        <taxon>Dorylaimia</taxon>
        <taxon>Mermithida</taxon>
        <taxon>Mermithoidea</taxon>
        <taxon>Mermithidae</taxon>
        <taxon>Romanomermis</taxon>
    </lineage>
</organism>